<accession>A0ABZ1YGC0</accession>
<evidence type="ECO:0000313" key="2">
    <source>
        <dbReference type="Proteomes" id="UP001432062"/>
    </source>
</evidence>
<gene>
    <name evidence="1" type="ORF">OG563_23460</name>
</gene>
<organism evidence="1 2">
    <name type="scientific">Nocardia vinacea</name>
    <dbReference type="NCBI Taxonomy" id="96468"/>
    <lineage>
        <taxon>Bacteria</taxon>
        <taxon>Bacillati</taxon>
        <taxon>Actinomycetota</taxon>
        <taxon>Actinomycetes</taxon>
        <taxon>Mycobacteriales</taxon>
        <taxon>Nocardiaceae</taxon>
        <taxon>Nocardia</taxon>
    </lineage>
</organism>
<keyword evidence="2" id="KW-1185">Reference proteome</keyword>
<protein>
    <recommendedName>
        <fullName evidence="3">SRPBCC family protein</fullName>
    </recommendedName>
</protein>
<dbReference type="EMBL" id="CP109441">
    <property type="protein sequence ID" value="WUV42242.1"/>
    <property type="molecule type" value="Genomic_DNA"/>
</dbReference>
<dbReference type="Proteomes" id="UP001432062">
    <property type="component" value="Chromosome"/>
</dbReference>
<reference evidence="1" key="1">
    <citation type="submission" date="2022-10" db="EMBL/GenBank/DDBJ databases">
        <title>The complete genomes of actinobacterial strains from the NBC collection.</title>
        <authorList>
            <person name="Joergensen T.S."/>
            <person name="Alvarez Arevalo M."/>
            <person name="Sterndorff E.B."/>
            <person name="Faurdal D."/>
            <person name="Vuksanovic O."/>
            <person name="Mourched A.-S."/>
            <person name="Charusanti P."/>
            <person name="Shaw S."/>
            <person name="Blin K."/>
            <person name="Weber T."/>
        </authorList>
    </citation>
    <scope>NUCLEOTIDE SEQUENCE</scope>
    <source>
        <strain evidence="1">NBC_01482</strain>
    </source>
</reference>
<evidence type="ECO:0000313" key="1">
    <source>
        <dbReference type="EMBL" id="WUV42242.1"/>
    </source>
</evidence>
<sequence>MAAKKPLCTVNAVVEAPCGVVAALLTTVSAGPVGPDNAFFLVDGPDPGIRLRGGPNDFRAAIAGDPNGIRVEVDRAQAMFAVEGQRWFRAECRVLPHPKGARVIQQMFNVATSGRWMVPMIARGVEGKQRVSMQRLLDRISEHLGCPAYLE</sequence>
<proteinExistence type="predicted"/>
<dbReference type="RefSeq" id="WP_327095550.1">
    <property type="nucleotide sequence ID" value="NZ_CP109149.1"/>
</dbReference>
<name>A0ABZ1YGC0_9NOCA</name>
<evidence type="ECO:0008006" key="3">
    <source>
        <dbReference type="Google" id="ProtNLM"/>
    </source>
</evidence>